<dbReference type="InterPro" id="IPR050168">
    <property type="entry name" value="AAA_ATPase_domain"/>
</dbReference>
<dbReference type="InterPro" id="IPR003959">
    <property type="entry name" value="ATPase_AAA_core"/>
</dbReference>
<dbReference type="OrthoDB" id="7438987at2"/>
<comment type="caution">
    <text evidence="2">The sequence shown here is derived from an EMBL/GenBank/DDBJ whole genome shotgun (WGS) entry which is preliminary data.</text>
</comment>
<name>A0A0D0J2A1_AGRTU</name>
<dbReference type="InterPro" id="IPR003593">
    <property type="entry name" value="AAA+_ATPase"/>
</dbReference>
<dbReference type="PANTHER" id="PTHR23077:SF198">
    <property type="entry name" value="ATP-DEPENDENT ZINC METALLOPROTEASE FTSH"/>
    <property type="match status" value="1"/>
</dbReference>
<evidence type="ECO:0000313" key="2">
    <source>
        <dbReference type="EMBL" id="KIP99608.1"/>
    </source>
</evidence>
<dbReference type="CDD" id="cd19481">
    <property type="entry name" value="RecA-like_protease"/>
    <property type="match status" value="1"/>
</dbReference>
<evidence type="ECO:0000259" key="1">
    <source>
        <dbReference type="SMART" id="SM00382"/>
    </source>
</evidence>
<dbReference type="Gene3D" id="3.40.50.300">
    <property type="entry name" value="P-loop containing nucleotide triphosphate hydrolases"/>
    <property type="match status" value="1"/>
</dbReference>
<dbReference type="Pfam" id="PF00004">
    <property type="entry name" value="AAA"/>
    <property type="match status" value="1"/>
</dbReference>
<gene>
    <name evidence="2" type="ORF">RU07_18480</name>
</gene>
<dbReference type="PANTHER" id="PTHR23077">
    <property type="entry name" value="AAA-FAMILY ATPASE"/>
    <property type="match status" value="1"/>
</dbReference>
<organism evidence="2 3">
    <name type="scientific">Agrobacterium tumefaciens</name>
    <dbReference type="NCBI Taxonomy" id="358"/>
    <lineage>
        <taxon>Bacteria</taxon>
        <taxon>Pseudomonadati</taxon>
        <taxon>Pseudomonadota</taxon>
        <taxon>Alphaproteobacteria</taxon>
        <taxon>Hyphomicrobiales</taxon>
        <taxon>Rhizobiaceae</taxon>
        <taxon>Rhizobium/Agrobacterium group</taxon>
        <taxon>Agrobacterium</taxon>
        <taxon>Agrobacterium tumefaciens complex</taxon>
    </lineage>
</organism>
<evidence type="ECO:0000313" key="3">
    <source>
        <dbReference type="Proteomes" id="UP000035017"/>
    </source>
</evidence>
<accession>A0A0D0J2A1</accession>
<sequence>MTTARHIVTLLKSHIAGDEDRFLSTALQLAAHEARQGHGKLAQEVKDLVDTAKTREPSMRRSGGAIALVQPKGELAGLLSARYPDIRLADMVLSQPLRQRLDRILAEQRQQANLLSHGLQPRRKILLVGPPGAGKTMTASALAGELHLPLFTILLDGLITKFMGETASKLRLVFDAMSATRGVYLFDEFDAIGAKRGDRQDVGEIRRVLNSFLQFVEQDESQALIVAATNHPELLDRALLRRFDDVIEYALPDVSLIEAILRNRLDRFATPELSWADVATAARGLSPADITRVADDAAKSVILDNTGAVTAESILEALAERRYAAQSMDASNRP</sequence>
<reference evidence="2 3" key="1">
    <citation type="submission" date="2014-12" db="EMBL/GenBank/DDBJ databases">
        <title>16Stimator: statistical estimation of ribosomal gene copy numbers from draft genome assemblies.</title>
        <authorList>
            <person name="Perisin M.A."/>
            <person name="Vetter M."/>
            <person name="Gilbert J.A."/>
            <person name="Bergelson J."/>
        </authorList>
    </citation>
    <scope>NUCLEOTIDE SEQUENCE [LARGE SCALE GENOMIC DNA]</scope>
    <source>
        <strain evidence="2 3">MEJ076</strain>
    </source>
</reference>
<feature type="domain" description="AAA+ ATPase" evidence="1">
    <location>
        <begin position="121"/>
        <end position="253"/>
    </location>
</feature>
<dbReference type="GO" id="GO:0016887">
    <property type="term" value="F:ATP hydrolysis activity"/>
    <property type="evidence" value="ECO:0007669"/>
    <property type="project" value="InterPro"/>
</dbReference>
<proteinExistence type="predicted"/>
<dbReference type="EMBL" id="JXQV01000026">
    <property type="protein sequence ID" value="KIP99608.1"/>
    <property type="molecule type" value="Genomic_DNA"/>
</dbReference>
<dbReference type="AlphaFoldDB" id="A0A0D0J2A1"/>
<dbReference type="SMART" id="SM00382">
    <property type="entry name" value="AAA"/>
    <property type="match status" value="1"/>
</dbReference>
<dbReference type="Proteomes" id="UP000035017">
    <property type="component" value="Unassembled WGS sequence"/>
</dbReference>
<dbReference type="GO" id="GO:0005524">
    <property type="term" value="F:ATP binding"/>
    <property type="evidence" value="ECO:0007669"/>
    <property type="project" value="InterPro"/>
</dbReference>
<dbReference type="InterPro" id="IPR027417">
    <property type="entry name" value="P-loop_NTPase"/>
</dbReference>
<dbReference type="SUPFAM" id="SSF52540">
    <property type="entry name" value="P-loop containing nucleoside triphosphate hydrolases"/>
    <property type="match status" value="1"/>
</dbReference>
<protein>
    <submittedName>
        <fullName evidence="2">ATPase</fullName>
    </submittedName>
</protein>